<comment type="caution">
    <text evidence="1">The sequence shown here is derived from an EMBL/GenBank/DDBJ whole genome shotgun (WGS) entry which is preliminary data.</text>
</comment>
<dbReference type="SUPFAM" id="SSF109604">
    <property type="entry name" value="HD-domain/PDEase-like"/>
    <property type="match status" value="1"/>
</dbReference>
<organism evidence="1 2">
    <name type="scientific">Segatella bryantii</name>
    <name type="common">Prevotella bryantii</name>
    <dbReference type="NCBI Taxonomy" id="77095"/>
    <lineage>
        <taxon>Bacteria</taxon>
        <taxon>Pseudomonadati</taxon>
        <taxon>Bacteroidota</taxon>
        <taxon>Bacteroidia</taxon>
        <taxon>Bacteroidales</taxon>
        <taxon>Prevotellaceae</taxon>
        <taxon>Segatella</taxon>
    </lineage>
</organism>
<dbReference type="Proteomes" id="UP000887043">
    <property type="component" value="Unassembled WGS sequence"/>
</dbReference>
<sequence length="286" mass="33620">MEFPKDMHDMFQKIAEHHNAQFRLCKTLVAGFKATNEQDLSYMDNYMDTLFDFMDPGGDTEAVYRDYLAHVATFNPQKAKKYEESLDEHLGYKIHVVYAAAYVARDLHQGQKDKGGNDYFSSHLLPVGKSGYDWKEQVVGLLHDAAEDTTNDISTIIHLVKQKLETWMNNPDDKSWIDDFEEDFFQYPAEQCHMPTEEEWDEIATALQLLNHHTAPNREEYLSRICVNKLALKVKLNDLRNNMDISRIAEPTEKDLERQKRYKLEYERLMNAFQEHINEEDRTNRT</sequence>
<dbReference type="RefSeq" id="WP_006281907.1">
    <property type="nucleotide sequence ID" value="NZ_BPTR01000001.1"/>
</dbReference>
<dbReference type="Gene3D" id="1.10.3210.10">
    <property type="entry name" value="Hypothetical protein af1432"/>
    <property type="match status" value="1"/>
</dbReference>
<proteinExistence type="predicted"/>
<evidence type="ECO:0000313" key="1">
    <source>
        <dbReference type="EMBL" id="GJG28345.1"/>
    </source>
</evidence>
<name>A0AA37MDU6_SEGBR</name>
<evidence type="ECO:0008006" key="3">
    <source>
        <dbReference type="Google" id="ProtNLM"/>
    </source>
</evidence>
<evidence type="ECO:0000313" key="2">
    <source>
        <dbReference type="Proteomes" id="UP000887043"/>
    </source>
</evidence>
<accession>A0AA37MDU6</accession>
<protein>
    <recommendedName>
        <fullName evidence="3">Phosphohydrolase</fullName>
    </recommendedName>
</protein>
<reference evidence="1" key="1">
    <citation type="submission" date="2021-08" db="EMBL/GenBank/DDBJ databases">
        <title>Prevotella lacticifex sp. nov., isolated from rumen of cow.</title>
        <authorList>
            <person name="Shinkai T."/>
            <person name="Ikeyama N."/>
            <person name="Kumagai M."/>
            <person name="Ohmori H."/>
            <person name="Sakamoto M."/>
            <person name="Ohkuma M."/>
            <person name="Mitsumori M."/>
        </authorList>
    </citation>
    <scope>NUCLEOTIDE SEQUENCE</scope>
    <source>
        <strain evidence="1">DSM 11371</strain>
    </source>
</reference>
<gene>
    <name evidence="1" type="ORF">PRRU23_20450</name>
</gene>
<dbReference type="EMBL" id="BPTR01000001">
    <property type="protein sequence ID" value="GJG28345.1"/>
    <property type="molecule type" value="Genomic_DNA"/>
</dbReference>
<dbReference type="AlphaFoldDB" id="A0AA37MDU6"/>